<dbReference type="InterPro" id="IPR035566">
    <property type="entry name" value="Ribosomal_protein_bL20_C"/>
</dbReference>
<dbReference type="RefSeq" id="YP_009550410.1">
    <property type="nucleotide sequence ID" value="NC_040294.1"/>
</dbReference>
<dbReference type="PRINTS" id="PR00062">
    <property type="entry name" value="RIBOSOMALL20"/>
</dbReference>
<dbReference type="FunFam" id="1.10.1900.20:FF:000001">
    <property type="entry name" value="50S ribosomal protein L20"/>
    <property type="match status" value="1"/>
</dbReference>
<dbReference type="GO" id="GO:0019843">
    <property type="term" value="F:rRNA binding"/>
    <property type="evidence" value="ECO:0007669"/>
    <property type="project" value="UniProtKB-KW"/>
</dbReference>
<keyword evidence="2 7" id="KW-0699">rRNA-binding</keyword>
<evidence type="ECO:0000256" key="4">
    <source>
        <dbReference type="ARBA" id="ARBA00022980"/>
    </source>
</evidence>
<accession>A0A3R5QR22</accession>
<dbReference type="Pfam" id="PF00453">
    <property type="entry name" value="Ribosomal_L20"/>
    <property type="match status" value="1"/>
</dbReference>
<evidence type="ECO:0000256" key="5">
    <source>
        <dbReference type="ARBA" id="ARBA00023274"/>
    </source>
</evidence>
<dbReference type="InterPro" id="IPR005813">
    <property type="entry name" value="Ribosomal_bL20"/>
</dbReference>
<keyword evidence="3 7" id="KW-0694">RNA-binding</keyword>
<dbReference type="PANTHER" id="PTHR10986">
    <property type="entry name" value="39S RIBOSOMAL PROTEIN L20"/>
    <property type="match status" value="1"/>
</dbReference>
<dbReference type="InterPro" id="IPR049946">
    <property type="entry name" value="RIBOSOMAL_L20_CS"/>
</dbReference>
<dbReference type="GO" id="GO:0005840">
    <property type="term" value="C:ribosome"/>
    <property type="evidence" value="ECO:0007669"/>
    <property type="project" value="UniProtKB-KW"/>
</dbReference>
<dbReference type="AlphaFoldDB" id="A0A3R5QR22"/>
<evidence type="ECO:0000256" key="2">
    <source>
        <dbReference type="ARBA" id="ARBA00022730"/>
    </source>
</evidence>
<geneLocation type="plastid" evidence="8"/>
<evidence type="ECO:0000256" key="6">
    <source>
        <dbReference type="RuleBase" id="RU000561"/>
    </source>
</evidence>
<proteinExistence type="inferred from homology"/>
<evidence type="ECO:0000256" key="1">
    <source>
        <dbReference type="ARBA" id="ARBA00007698"/>
    </source>
</evidence>
<dbReference type="Gene3D" id="6.10.160.10">
    <property type="match status" value="1"/>
</dbReference>
<protein>
    <recommendedName>
        <fullName evidence="7">50S ribosomal protein L20</fullName>
    </recommendedName>
</protein>
<organism evidence="8">
    <name type="scientific">Characiopsis acuta</name>
    <dbReference type="NCBI Taxonomy" id="2040456"/>
    <lineage>
        <taxon>Eukaryota</taxon>
        <taxon>Sar</taxon>
        <taxon>Stramenopiles</taxon>
        <taxon>Ochrophyta</taxon>
        <taxon>Eustigmatophyceae</taxon>
        <taxon>Eustigmatales</taxon>
        <taxon>Chlorobotryaceae</taxon>
        <taxon>Characiopsis</taxon>
    </lineage>
</organism>
<dbReference type="GeneID" id="38947382"/>
<dbReference type="Gene3D" id="1.10.1900.20">
    <property type="entry name" value="Ribosomal protein L20"/>
    <property type="match status" value="1"/>
</dbReference>
<dbReference type="GO" id="GO:0003735">
    <property type="term" value="F:structural constituent of ribosome"/>
    <property type="evidence" value="ECO:0007669"/>
    <property type="project" value="InterPro"/>
</dbReference>
<sequence>MVRIKRGNIARKHRKKVLELASGYRGSHSRLFRVANQQVFKALKYSYTGRKNRKRWFRRLWISRINIAARNVGLTYSRLIYKIKSERIGLNRKMLSHIAVVDPKMWSLLAETLQK</sequence>
<dbReference type="EMBL" id="MK281452">
    <property type="protein sequence ID" value="QAA11337.1"/>
    <property type="molecule type" value="Genomic_DNA"/>
</dbReference>
<name>A0A3R5QR22_9STRA</name>
<keyword evidence="4 6" id="KW-0689">Ribosomal protein</keyword>
<dbReference type="GO" id="GO:0006412">
    <property type="term" value="P:translation"/>
    <property type="evidence" value="ECO:0007669"/>
    <property type="project" value="InterPro"/>
</dbReference>
<dbReference type="NCBIfam" id="TIGR01032">
    <property type="entry name" value="rplT_bact"/>
    <property type="match status" value="1"/>
</dbReference>
<gene>
    <name evidence="8" type="primary">rpl20</name>
</gene>
<reference evidence="8" key="1">
    <citation type="journal article" date="2019" name="Genome Biol. Evol.">
        <title>Plastid Genomes and Proteins Illuminate the Evolution of Eustigmatophyte Algae and Their Bacterial Endosymbionts.</title>
        <authorList>
            <person name="Sevcikova T."/>
            <person name="Yurchenko T."/>
            <person name="Fawley K.P."/>
            <person name="Amaral R."/>
            <person name="Strnad H."/>
            <person name="Santos L.M."/>
            <person name="Fawley M.W."/>
            <person name="Elias M."/>
        </authorList>
    </citation>
    <scope>NUCLEOTIDE SEQUENCE</scope>
    <source>
        <strain evidence="8">ACOI 456</strain>
    </source>
</reference>
<keyword evidence="5 6" id="KW-0687">Ribonucleoprotein</keyword>
<dbReference type="GO" id="GO:1990904">
    <property type="term" value="C:ribonucleoprotein complex"/>
    <property type="evidence" value="ECO:0007669"/>
    <property type="project" value="UniProtKB-KW"/>
</dbReference>
<evidence type="ECO:0000256" key="7">
    <source>
        <dbReference type="RuleBase" id="RU004311"/>
    </source>
</evidence>
<dbReference type="PROSITE" id="PS00937">
    <property type="entry name" value="RIBOSOMAL_L20"/>
    <property type="match status" value="1"/>
</dbReference>
<comment type="function">
    <text evidence="7">Binds directly to 23S ribosomal RNA and is necessary for the in vitro assembly process of the 50S ribosomal subunit. It is not involved in the protein synthesizing functions of that subunit.</text>
</comment>
<dbReference type="HAMAP" id="MF_00382">
    <property type="entry name" value="Ribosomal_bL20"/>
    <property type="match status" value="1"/>
</dbReference>
<dbReference type="CDD" id="cd07026">
    <property type="entry name" value="Ribosomal_L20"/>
    <property type="match status" value="1"/>
</dbReference>
<evidence type="ECO:0000256" key="3">
    <source>
        <dbReference type="ARBA" id="ARBA00022884"/>
    </source>
</evidence>
<keyword evidence="8" id="KW-0934">Plastid</keyword>
<dbReference type="SUPFAM" id="SSF74731">
    <property type="entry name" value="Ribosomal protein L20"/>
    <property type="match status" value="1"/>
</dbReference>
<evidence type="ECO:0000313" key="8">
    <source>
        <dbReference type="EMBL" id="QAA11337.1"/>
    </source>
</evidence>
<comment type="similarity">
    <text evidence="1 6">Belongs to the bacterial ribosomal protein bL20 family.</text>
</comment>